<accession>A0A9P4MUY9</accession>
<dbReference type="Gene3D" id="3.40.50.720">
    <property type="entry name" value="NAD(P)-binding Rossmann-like Domain"/>
    <property type="match status" value="1"/>
</dbReference>
<dbReference type="PANTHER" id="PTHR10366:SF564">
    <property type="entry name" value="STEROL-4-ALPHA-CARBOXYLATE 3-DEHYDROGENASE, DECARBOXYLATING"/>
    <property type="match status" value="1"/>
</dbReference>
<reference evidence="4" key="1">
    <citation type="journal article" date="2020" name="Stud. Mycol.">
        <title>101 Dothideomycetes genomes: a test case for predicting lifestyles and emergence of pathogens.</title>
        <authorList>
            <person name="Haridas S."/>
            <person name="Albert R."/>
            <person name="Binder M."/>
            <person name="Bloem J."/>
            <person name="Labutti K."/>
            <person name="Salamov A."/>
            <person name="Andreopoulos B."/>
            <person name="Baker S."/>
            <person name="Barry K."/>
            <person name="Bills G."/>
            <person name="Bluhm B."/>
            <person name="Cannon C."/>
            <person name="Castanera R."/>
            <person name="Culley D."/>
            <person name="Daum C."/>
            <person name="Ezra D."/>
            <person name="Gonzalez J."/>
            <person name="Henrissat B."/>
            <person name="Kuo A."/>
            <person name="Liang C."/>
            <person name="Lipzen A."/>
            <person name="Lutzoni F."/>
            <person name="Magnuson J."/>
            <person name="Mondo S."/>
            <person name="Nolan M."/>
            <person name="Ohm R."/>
            <person name="Pangilinan J."/>
            <person name="Park H.-J."/>
            <person name="Ramirez L."/>
            <person name="Alfaro M."/>
            <person name="Sun H."/>
            <person name="Tritt A."/>
            <person name="Yoshinaga Y."/>
            <person name="Zwiers L.-H."/>
            <person name="Turgeon B."/>
            <person name="Goodwin S."/>
            <person name="Spatafora J."/>
            <person name="Crous P."/>
            <person name="Grigoriev I."/>
        </authorList>
    </citation>
    <scope>NUCLEOTIDE SEQUENCE</scope>
    <source>
        <strain evidence="4">ATCC 74209</strain>
    </source>
</reference>
<evidence type="ECO:0000313" key="4">
    <source>
        <dbReference type="EMBL" id="KAF2200618.1"/>
    </source>
</evidence>
<dbReference type="InterPro" id="IPR001509">
    <property type="entry name" value="Epimerase_deHydtase"/>
</dbReference>
<keyword evidence="5" id="KW-1185">Reference proteome</keyword>
<dbReference type="AlphaFoldDB" id="A0A9P4MUY9"/>
<dbReference type="InterPro" id="IPR036291">
    <property type="entry name" value="NAD(P)-bd_dom_sf"/>
</dbReference>
<gene>
    <name evidence="4" type="ORF">GQ43DRAFT_417554</name>
</gene>
<dbReference type="EMBL" id="ML994013">
    <property type="protein sequence ID" value="KAF2200618.1"/>
    <property type="molecule type" value="Genomic_DNA"/>
</dbReference>
<dbReference type="Proteomes" id="UP000799536">
    <property type="component" value="Unassembled WGS sequence"/>
</dbReference>
<evidence type="ECO:0000313" key="5">
    <source>
        <dbReference type="Proteomes" id="UP000799536"/>
    </source>
</evidence>
<dbReference type="OrthoDB" id="2735536at2759"/>
<organism evidence="4 5">
    <name type="scientific">Delitschia confertaspora ATCC 74209</name>
    <dbReference type="NCBI Taxonomy" id="1513339"/>
    <lineage>
        <taxon>Eukaryota</taxon>
        <taxon>Fungi</taxon>
        <taxon>Dikarya</taxon>
        <taxon>Ascomycota</taxon>
        <taxon>Pezizomycotina</taxon>
        <taxon>Dothideomycetes</taxon>
        <taxon>Pleosporomycetidae</taxon>
        <taxon>Pleosporales</taxon>
        <taxon>Delitschiaceae</taxon>
        <taxon>Delitschia</taxon>
    </lineage>
</organism>
<dbReference type="PANTHER" id="PTHR10366">
    <property type="entry name" value="NAD DEPENDENT EPIMERASE/DEHYDRATASE"/>
    <property type="match status" value="1"/>
</dbReference>
<name>A0A9P4MUY9_9PLEO</name>
<evidence type="ECO:0000259" key="3">
    <source>
        <dbReference type="Pfam" id="PF01370"/>
    </source>
</evidence>
<dbReference type="Pfam" id="PF01370">
    <property type="entry name" value="Epimerase"/>
    <property type="match status" value="1"/>
</dbReference>
<comment type="caution">
    <text evidence="4">The sequence shown here is derived from an EMBL/GenBank/DDBJ whole genome shotgun (WGS) entry which is preliminary data.</text>
</comment>
<feature type="domain" description="NAD-dependent epimerase/dehydratase" evidence="3">
    <location>
        <begin position="7"/>
        <end position="270"/>
    </location>
</feature>
<dbReference type="InterPro" id="IPR050425">
    <property type="entry name" value="NAD(P)_dehydrat-like"/>
</dbReference>
<evidence type="ECO:0000256" key="1">
    <source>
        <dbReference type="ARBA" id="ARBA00023002"/>
    </source>
</evidence>
<dbReference type="GO" id="GO:0016616">
    <property type="term" value="F:oxidoreductase activity, acting on the CH-OH group of donors, NAD or NADP as acceptor"/>
    <property type="evidence" value="ECO:0007669"/>
    <property type="project" value="TreeGrafter"/>
</dbReference>
<keyword evidence="1" id="KW-0560">Oxidoreductase</keyword>
<proteinExistence type="inferred from homology"/>
<sequence>MTNKPIVLLTGINGYIASVTAKTILDSGLFAVRGTVRKLSSAEPLITGPLKRFYEDGDFDVIVVKDITAETAFDGVMEGVTAIAHLATPVSFNFTDPEPVLHAAVQGTKAILQSATKEPGLKTVIFMSSILAVLSPEPSSFQQSPHIYSEKDWNSEAEELVKKFGKETPGRVIYSASKTAAERAFWRFREVHEPKYTMTAVNPVFTIGPPLLPLNSSSEVSVSLAPIWDIFCGEPITTPAVQPNTVDVRDVAKLVLYVIEHAEETDGERYIAASARGGPQAIADILRSAFPGRRGVIREGVPGEGYNNDYGIVKNGAGIASSKARKLLGGWIGYEESVVDTARAFERLI</sequence>
<evidence type="ECO:0000256" key="2">
    <source>
        <dbReference type="ARBA" id="ARBA00023445"/>
    </source>
</evidence>
<protein>
    <submittedName>
        <fullName evidence="4">NAD(P)-binding protein</fullName>
    </submittedName>
</protein>
<dbReference type="SUPFAM" id="SSF51735">
    <property type="entry name" value="NAD(P)-binding Rossmann-fold domains"/>
    <property type="match status" value="1"/>
</dbReference>
<comment type="similarity">
    <text evidence="2">Belongs to the NAD(P)-dependent epimerase/dehydratase family. Dihydroflavonol-4-reductase subfamily.</text>
</comment>